<dbReference type="EMBL" id="FWXH01000006">
    <property type="protein sequence ID" value="SMC23760.1"/>
    <property type="molecule type" value="Genomic_DNA"/>
</dbReference>
<feature type="transmembrane region" description="Helical" evidence="1">
    <location>
        <begin position="42"/>
        <end position="59"/>
    </location>
</feature>
<keyword evidence="1" id="KW-0472">Membrane</keyword>
<dbReference type="STRING" id="1121291.SAMN02745134_01976"/>
<evidence type="ECO:0000313" key="3">
    <source>
        <dbReference type="Proteomes" id="UP000192468"/>
    </source>
</evidence>
<feature type="transmembrane region" description="Helical" evidence="1">
    <location>
        <begin position="142"/>
        <end position="169"/>
    </location>
</feature>
<accession>A0A1W1XIE9</accession>
<keyword evidence="1" id="KW-1133">Transmembrane helix</keyword>
<evidence type="ECO:0008006" key="4">
    <source>
        <dbReference type="Google" id="ProtNLM"/>
    </source>
</evidence>
<evidence type="ECO:0000256" key="1">
    <source>
        <dbReference type="SAM" id="Phobius"/>
    </source>
</evidence>
<name>A0A1W1XIE9_9CLOT</name>
<organism evidence="2 3">
    <name type="scientific">Clostridium acidisoli DSM 12555</name>
    <dbReference type="NCBI Taxonomy" id="1121291"/>
    <lineage>
        <taxon>Bacteria</taxon>
        <taxon>Bacillati</taxon>
        <taxon>Bacillota</taxon>
        <taxon>Clostridia</taxon>
        <taxon>Eubacteriales</taxon>
        <taxon>Clostridiaceae</taxon>
        <taxon>Clostridium</taxon>
    </lineage>
</organism>
<feature type="transmembrane region" description="Helical" evidence="1">
    <location>
        <begin position="20"/>
        <end position="37"/>
    </location>
</feature>
<evidence type="ECO:0000313" key="2">
    <source>
        <dbReference type="EMBL" id="SMC23760.1"/>
    </source>
</evidence>
<sequence length="178" mass="20449">MLKVKGDEDFMSKSSLLAKGGIYTALSVLCIYLSSIIPTTKLYVLGVASCIIPISILTTNIRNSLIVYAAASILSILLLGIRWNVFAYIIFFGSYGFIKYYIERINKLPLEILLKLIFFNLCMFIIYYIYKLLFMDVLKIKLPLAFAVIAIEFIFLICDYALTLFIAYANRRFIKRLR</sequence>
<protein>
    <recommendedName>
        <fullName evidence="4">Energy-coupling factor transport system substrate-specific component</fullName>
    </recommendedName>
</protein>
<reference evidence="2 3" key="1">
    <citation type="submission" date="2017-04" db="EMBL/GenBank/DDBJ databases">
        <authorList>
            <person name="Afonso C.L."/>
            <person name="Miller P.J."/>
            <person name="Scott M.A."/>
            <person name="Spackman E."/>
            <person name="Goraichik I."/>
            <person name="Dimitrov K.M."/>
            <person name="Suarez D.L."/>
            <person name="Swayne D.E."/>
        </authorList>
    </citation>
    <scope>NUCLEOTIDE SEQUENCE [LARGE SCALE GENOMIC DNA]</scope>
    <source>
        <strain evidence="2 3">DSM 12555</strain>
    </source>
</reference>
<keyword evidence="1" id="KW-0812">Transmembrane</keyword>
<proteinExistence type="predicted"/>
<feature type="transmembrane region" description="Helical" evidence="1">
    <location>
        <begin position="112"/>
        <end position="130"/>
    </location>
</feature>
<gene>
    <name evidence="2" type="ORF">SAMN02745134_01976</name>
</gene>
<dbReference type="Proteomes" id="UP000192468">
    <property type="component" value="Unassembled WGS sequence"/>
</dbReference>
<dbReference type="RefSeq" id="WP_242950533.1">
    <property type="nucleotide sequence ID" value="NZ_FWXH01000006.1"/>
</dbReference>
<feature type="transmembrane region" description="Helical" evidence="1">
    <location>
        <begin position="65"/>
        <end position="91"/>
    </location>
</feature>
<keyword evidence="3" id="KW-1185">Reference proteome</keyword>
<dbReference type="AlphaFoldDB" id="A0A1W1XIE9"/>